<sequence length="3300" mass="380068">MSLESNWIETCKRVEQIISTYSLARMDCLFLDALSTSSPLLQFIKETDQQSIMALVNAVEDLGENFIRQETVADLIEASKLIRPIISQEYRSIQDFCNRLSNIVVDLKLVVKVESSNHSINGLKNLLDSIANRGELTKETIYNATQSGYFRVSLENVTAYILSLLYNGNDDQVKQVSIADIQDLRSGALLIINSRKDQSLERNFHDMEMFIEYCDLAFDYLTKINNLKALGNNKDYCSEKIDFDALPDNIQEIETETQNWQTILDNYLGKHFFLNFFAPERFWVLERYFSGNGTVDDVYPLLNFIHPISKNEIKLIQFQQQEQLLDMEHRLERLGKILDKIFHNKVKSDANVSSYFRNTFVVLSVENKELISTILKIFTNSLPKPSTVLFCEYGTTWQPLNAIVSRSFFNNLSGDLYCIAQIEKLSFSLQAQLVDKINRLKELNLEKKSSLCLIDTSGNQTSYVVNQFKRFLQNIPNTTTTKAIQPFSKAYLYSSDVSGVGKTENIRLEALRRRKKLVHLPIMDSVNRAELCNRLKRLNLSHIDCLHIDIRNLSQSNACLLNNLLFEIITFGMVIDDRVMFKIPVNNLDIFIELESQSRFWNFLTIRETYLINKKDIEFRLENLVFNKSLLSRSQVTFNYLKALDNDTIDTEDIIFSGPNANATVVSDEECRLLIQKYFFKNKKEINYSLMHVFINVLAEQFIKFSQSVFLKTQQITHVTESQKIRSKLVKVLMDVYSEFSTRSVHGNRKQQQHHVMGSKSDVVLFKESGMVRWEESNHLIVAFHKYDSTITALYRDLSFLQQTHSDIFDTLQSQKVSLPDYSSLNQEALLFELGKMAGSITEYDGQYAMTADNLLKMMLILLRVEACIPVVISGETGCGKTSLVEFLAKKTGASFNLLNFHAGTTPDIIISFMEAVIEQAYNNPNTKHLVFLDEINTCDYLGLVSEIVTLKSIRGISLPINISVIAACNPYRTRKHIYTSALEKDKASDLAYRVNPLPDCLIDYIWDYGFLSQTDEMSYIQTMLGRLTIQFPKHILCTIICESQAFVRDLEDASSVSLRDVNRFIVLCQYFLETLKKRSEPLKKANQIMWIQENQRDDKYDISSVVLALSVCYYSRLAKLEYRENYLTTVCKHLPRISKEDFVRIVDEEQTSYLRRMEIPPNIAWNRSLKENIFVILVCILNKLPVFVVGKPGCSKSLAIQLLTSNLRGEDSIDKYFKTLPQLIFIAFQGSESSTSEGILKVFDKARGYLKINEKEEKVIPVVILDEIGLAEISAHNPLKALHALLEPKKRDVAVVGISNWRLDAAKMNRAVHVSRPEADENELKEIAKTILFENNHIEKTDTIELLLDYLSKSYYEFISNKKYNNFHGLRDYYSLVKSVIIEEEENFAVSLCRAIDRNFGGLSASAMNFKKILFEKASITESVPSDLPILELIKENIEDKNARHLMLITNSDSALDIITYYYKEFLNRSPEIIYGSQFNLDKTEEYSYVVLNKIIYCMEEGYTLILKDLDSVYGSLYDMLNQNYTYVAKRRNCRIAIGPHSNPMCHVNENFRCIVLVDQKRLATCDPPFLNRFEKQILNFENISESKVNECVMRLNEWVENITNLDSNVFTVNDMFPSYSSDTLSSLVLANTNSTTSVEHCVEICKEALIATSTFDGIVRLAYSSVSKEECDNWLNRYQLDKHNNLLDYYNNCDGFAHMIMTFSHILTELNFTWLSSIRVREFNTEREFAKKVEDFFNDEENGLLTIHFESHLDGKFVPMVKFIVDHHIQNSDRTDKKVFLILHISRDIYENANEDWKLNFMNGWKQVTIDELSPNFDQTNLLDIHDMFSSEFYNVESILKDIIQATLMKIDYFAVNIEYISTLSSKIIEDAEFLQFIGEILNEELQKVQFDWRKHVALDKKKLAESGCLIDAIKNEMQDLVQRKLLNILKFIEQHSALETFFIADPKLRALWKNITAKYHNNGANNSKIMLIKGLRLPYSKWQCEIYKELKDKLEMLKQNSSIEKGDNQEQQLEPLLLSLIESSECVFGLQDYSEELLKRDFLTITAQELGLNSEFAQIFENIILGLFEINLVLSPKERLILMVWNNQKTLLAVVELIKYCCGNSIEIPEDIECLDDLLDIITLSLLQDGTRTPNNEWKDKIATVLPILLEENVSATLLKILKDFSHYLLEYPYEIQQICTEILCYDCNLEDPKLIENILQILSKSQNLFQSKMVFISRLELTEELLEVVCRELVEIQDVKYLTQIVYKICVDHIEELEEGNFENLRVLNNLLVNNPYCPLYYVFIDVLEELVSDQELTNEEELRILGNKINSPNSESVPDIERAYYVASIRHHLKNISSQEDLQTTISGSIISNYLSQDEDAKNYLLKCVKQSFDNWLDFKEFVESDISGSLDVDLTNKSFDTLGYNIFRSLPRYKEAEKAFDEMYYLNNTRDMLELIQEAKSNPKLLYTLMGLITNNIHFSQITDSTLRLCVEFFASSFQSFSKSVKNLVTRLLRSATVRDCSYVIRISVMCLAVCIPENPISIFIKNPNTVRSTYVVTAEHDILGGILKAINTKDGGHSRYRCNCGYVYLIGNCGQPNGTARCPTCGATLGGEGHKLIQGSRIDEAKRDGTDSSNEKGCTMSAINDDYHTVRQFPPAMFRVWQFFINSIILNGLDINLVSIDEIRGFFIQNQLNNPIDYFNEKAAKDWNILAQILDQQGENLCFLLQQCIISNLDYLFGNNERLDTEDKRAIFENGLIEYTSRVLGDINLSIRDIKMNSTRSEENSSLQAIIEETCTPNNSQINKFTEFRITSSPSVQGMKALFMSNPENAQLYPFLKAYLTNEKELHHIESLFDLITFSNLLMDKCDNTIERATAEKTEMKYYAETNGLKELYGKVVTEWKAEKAVNYGCKQPKSKKKIDTEMLSFFLIEDQQEPFGLYICAALQGYAEVQNNFIDIAEQNAEKSANLAFLKSINGIIGLPTIPVQKAQKKDLVIINPEYLEDLTITFSYKNYEYGKGTTVGYLFDKIEFALASKYLLGKKRLDFENLRKIKYIGESFGSNADMAARKKIPNPIPLDDSERTKVNILINDLPRLKKIQGSLQKLLEVMNLVNFNPDVTVSTFCYDWKINLNDKEQFFANFTLNKIVNLFEYVEEVIFDFEVNYLSDLYTIELEENIVQRIIRSCQENNVNINNLTTVLKRFIIRFLIPAFYQQTNIGLNFYIIMDSLWPITSQNEIVAIEDGDIIPDSVCLCHTKSLCISLIKHLAEQDRKVREAESFVKLEEYSAQPTLSFKKVEDKKKKPAQAGRRLKINA</sequence>
<keyword evidence="6" id="KW-0391">Immunity</keyword>
<dbReference type="VEuPathDB" id="AmoebaDB:NAEGRDRAFT_80150"/>
<organism evidence="9">
    <name type="scientific">Naegleria gruberi</name>
    <name type="common">Amoeba</name>
    <dbReference type="NCBI Taxonomy" id="5762"/>
    <lineage>
        <taxon>Eukaryota</taxon>
        <taxon>Discoba</taxon>
        <taxon>Heterolobosea</taxon>
        <taxon>Tetramitia</taxon>
        <taxon>Eutetramitia</taxon>
        <taxon>Vahlkampfiidae</taxon>
        <taxon>Naegleria</taxon>
    </lineage>
</organism>
<dbReference type="Gene3D" id="3.40.50.300">
    <property type="entry name" value="P-loop containing nucleotide triphosphate hydrolases"/>
    <property type="match status" value="2"/>
</dbReference>
<comment type="subcellular location">
    <subcellularLocation>
        <location evidence="1">Cytoplasm</location>
    </subcellularLocation>
</comment>
<dbReference type="PANTHER" id="PTHR22605:SF1">
    <property type="entry name" value="RZ-TYPE DOMAIN-CONTAINING PROTEIN"/>
    <property type="match status" value="1"/>
</dbReference>
<dbReference type="OrthoDB" id="2400221at2759"/>
<dbReference type="InParanoid" id="D2VJ31"/>
<dbReference type="GO" id="GO:0005524">
    <property type="term" value="F:ATP binding"/>
    <property type="evidence" value="ECO:0007669"/>
    <property type="project" value="InterPro"/>
</dbReference>
<evidence type="ECO:0000313" key="9">
    <source>
        <dbReference type="Proteomes" id="UP000006671"/>
    </source>
</evidence>
<keyword evidence="5" id="KW-0862">Zinc</keyword>
<keyword evidence="9" id="KW-1185">Reference proteome</keyword>
<dbReference type="InterPro" id="IPR046439">
    <property type="entry name" value="ZF_RZ_dom"/>
</dbReference>
<evidence type="ECO:0000256" key="4">
    <source>
        <dbReference type="ARBA" id="ARBA00022771"/>
    </source>
</evidence>
<dbReference type="SMART" id="SM00382">
    <property type="entry name" value="AAA"/>
    <property type="match status" value="2"/>
</dbReference>
<protein>
    <recommendedName>
        <fullName evidence="7">RZ-type domain-containing protein</fullName>
    </recommendedName>
</protein>
<dbReference type="GeneID" id="8853191"/>
<keyword evidence="3" id="KW-0479">Metal-binding</keyword>
<evidence type="ECO:0000313" key="8">
    <source>
        <dbReference type="EMBL" id="EFC43205.1"/>
    </source>
</evidence>
<dbReference type="RefSeq" id="XP_002675949.1">
    <property type="nucleotide sequence ID" value="XM_002675903.1"/>
</dbReference>
<dbReference type="KEGG" id="ngr:NAEGRDRAFT_80150"/>
<dbReference type="InterPro" id="IPR027417">
    <property type="entry name" value="P-loop_NTPase"/>
</dbReference>
<feature type="domain" description="RZ-type" evidence="7">
    <location>
        <begin position="2545"/>
        <end position="2619"/>
    </location>
</feature>
<reference evidence="8 9" key="1">
    <citation type="journal article" date="2010" name="Cell">
        <title>The genome of Naegleria gruberi illuminates early eukaryotic versatility.</title>
        <authorList>
            <person name="Fritz-Laylin L.K."/>
            <person name="Prochnik S.E."/>
            <person name="Ginger M.L."/>
            <person name="Dacks J.B."/>
            <person name="Carpenter M.L."/>
            <person name="Field M.C."/>
            <person name="Kuo A."/>
            <person name="Paredez A."/>
            <person name="Chapman J."/>
            <person name="Pham J."/>
            <person name="Shu S."/>
            <person name="Neupane R."/>
            <person name="Cipriano M."/>
            <person name="Mancuso J."/>
            <person name="Tu H."/>
            <person name="Salamov A."/>
            <person name="Lindquist E."/>
            <person name="Shapiro H."/>
            <person name="Lucas S."/>
            <person name="Grigoriev I.V."/>
            <person name="Cande W.Z."/>
            <person name="Fulton C."/>
            <person name="Rokhsar D.S."/>
            <person name="Dawson S.C."/>
        </authorList>
    </citation>
    <scope>NUCLEOTIDE SEQUENCE [LARGE SCALE GENOMIC DNA]</scope>
    <source>
        <strain evidence="8 9">NEG-M</strain>
    </source>
</reference>
<keyword evidence="2" id="KW-0963">Cytoplasm</keyword>
<evidence type="ECO:0000259" key="7">
    <source>
        <dbReference type="PROSITE" id="PS51981"/>
    </source>
</evidence>
<dbReference type="SUPFAM" id="SSF52540">
    <property type="entry name" value="P-loop containing nucleoside triphosphate hydrolases"/>
    <property type="match status" value="2"/>
</dbReference>
<dbReference type="GO" id="GO:0004842">
    <property type="term" value="F:ubiquitin-protein transferase activity"/>
    <property type="evidence" value="ECO:0007669"/>
    <property type="project" value="InterPro"/>
</dbReference>
<dbReference type="Proteomes" id="UP000006671">
    <property type="component" value="Unassembled WGS sequence"/>
</dbReference>
<dbReference type="InterPro" id="IPR011704">
    <property type="entry name" value="ATPase_dyneun-rel_AAA"/>
</dbReference>
<dbReference type="GO" id="GO:0005737">
    <property type="term" value="C:cytoplasm"/>
    <property type="evidence" value="ECO:0007669"/>
    <property type="project" value="UniProtKB-SubCell"/>
</dbReference>
<dbReference type="Pfam" id="PF20173">
    <property type="entry name" value="ZnF_RZ-type"/>
    <property type="match status" value="1"/>
</dbReference>
<dbReference type="GO" id="GO:0016887">
    <property type="term" value="F:ATP hydrolysis activity"/>
    <property type="evidence" value="ECO:0007669"/>
    <property type="project" value="InterPro"/>
</dbReference>
<evidence type="ECO:0000256" key="6">
    <source>
        <dbReference type="ARBA" id="ARBA00022859"/>
    </source>
</evidence>
<dbReference type="InterPro" id="IPR003593">
    <property type="entry name" value="AAA+_ATPase"/>
</dbReference>
<accession>D2VJ31</accession>
<name>D2VJ31_NAEGR</name>
<dbReference type="EMBL" id="GG738875">
    <property type="protein sequence ID" value="EFC43205.1"/>
    <property type="molecule type" value="Genomic_DNA"/>
</dbReference>
<evidence type="ECO:0000256" key="3">
    <source>
        <dbReference type="ARBA" id="ARBA00022723"/>
    </source>
</evidence>
<dbReference type="GO" id="GO:0002376">
    <property type="term" value="P:immune system process"/>
    <property type="evidence" value="ECO:0007669"/>
    <property type="project" value="UniProtKB-KW"/>
</dbReference>
<dbReference type="GO" id="GO:0008270">
    <property type="term" value="F:zinc ion binding"/>
    <property type="evidence" value="ECO:0007669"/>
    <property type="project" value="UniProtKB-KW"/>
</dbReference>
<proteinExistence type="predicted"/>
<gene>
    <name evidence="8" type="ORF">NAEGRDRAFT_80150</name>
</gene>
<dbReference type="PANTHER" id="PTHR22605">
    <property type="entry name" value="RZ-TYPE DOMAIN-CONTAINING PROTEIN"/>
    <property type="match status" value="1"/>
</dbReference>
<evidence type="ECO:0000256" key="1">
    <source>
        <dbReference type="ARBA" id="ARBA00004496"/>
    </source>
</evidence>
<evidence type="ECO:0000256" key="5">
    <source>
        <dbReference type="ARBA" id="ARBA00022833"/>
    </source>
</evidence>
<dbReference type="STRING" id="5762.D2VJ31"/>
<dbReference type="InterPro" id="IPR031248">
    <property type="entry name" value="RNF213"/>
</dbReference>
<keyword evidence="4" id="KW-0863">Zinc-finger</keyword>
<dbReference type="CDD" id="cd00009">
    <property type="entry name" value="AAA"/>
    <property type="match status" value="1"/>
</dbReference>
<dbReference type="Pfam" id="PF07728">
    <property type="entry name" value="AAA_5"/>
    <property type="match status" value="1"/>
</dbReference>
<dbReference type="PROSITE" id="PS51981">
    <property type="entry name" value="ZF_RZ"/>
    <property type="match status" value="1"/>
</dbReference>
<evidence type="ECO:0000256" key="2">
    <source>
        <dbReference type="ARBA" id="ARBA00022490"/>
    </source>
</evidence>